<dbReference type="InterPro" id="IPR015424">
    <property type="entry name" value="PyrdxlP-dep_Trfase"/>
</dbReference>
<comment type="caution">
    <text evidence="9">The sequence shown here is derived from an EMBL/GenBank/DDBJ whole genome shotgun (WGS) entry which is preliminary data.</text>
</comment>
<keyword evidence="3 7" id="KW-0032">Aminotransferase</keyword>
<evidence type="ECO:0000256" key="2">
    <source>
        <dbReference type="ARBA" id="ARBA00007441"/>
    </source>
</evidence>
<dbReference type="NCBIfam" id="NF005732">
    <property type="entry name" value="PRK07550.1"/>
    <property type="match status" value="1"/>
</dbReference>
<dbReference type="RefSeq" id="WP_207620418.1">
    <property type="nucleotide sequence ID" value="NZ_BSPM01000002.1"/>
</dbReference>
<gene>
    <name evidence="9" type="ORF">EDD54_4086</name>
</gene>
<dbReference type="Proteomes" id="UP000294547">
    <property type="component" value="Unassembled WGS sequence"/>
</dbReference>
<dbReference type="CDD" id="cd00609">
    <property type="entry name" value="AAT_like"/>
    <property type="match status" value="1"/>
</dbReference>
<sequence length="387" mass="40749">MIAANPLLVATDVPPIPAAQAWARAYDGRLGPLVNLAQAVPGTAPPRELLDRLAAAAATPAAATYGAITGDAALREALAADVNALYGADVEPGEVAITAGCNQAFFVTMMALARAGDAVMLPTPWYFNHKMTLDMLGIRAVPLPARAQNGFVPDVEDARALLADDVRAIVLVTPNNPTGATYPAATLEAFRRLAAERGIALVVDETYRDFLPEGAGRPHALFEDASWRESVVQLYSFSKSYAVPGHRLGSVIAGAGLVGEIAKVLDCVQICPPRAAQAAIAWAVGATADWRAATRSAINRRIVVFRDVVAAAPGWEISAIGAYFAYVRHPFDATGEAVAERLAREAGVVTLPGAFFGPGQDRHIRFAFANVDDAALAVVAERLRHIA</sequence>
<evidence type="ECO:0000313" key="9">
    <source>
        <dbReference type="EMBL" id="TDP81827.1"/>
    </source>
</evidence>
<dbReference type="InterPro" id="IPR015421">
    <property type="entry name" value="PyrdxlP-dep_Trfase_major"/>
</dbReference>
<evidence type="ECO:0000256" key="5">
    <source>
        <dbReference type="ARBA" id="ARBA00022898"/>
    </source>
</evidence>
<comment type="cofactor">
    <cofactor evidence="1 7">
        <name>pyridoxal 5'-phosphate</name>
        <dbReference type="ChEBI" id="CHEBI:597326"/>
    </cofactor>
</comment>
<dbReference type="EC" id="2.6.1.-" evidence="7"/>
<dbReference type="Gene3D" id="3.40.640.10">
    <property type="entry name" value="Type I PLP-dependent aspartate aminotransferase-like (Major domain)"/>
    <property type="match status" value="1"/>
</dbReference>
<organism evidence="9 10">
    <name type="scientific">Oharaeibacter diazotrophicus</name>
    <dbReference type="NCBI Taxonomy" id="1920512"/>
    <lineage>
        <taxon>Bacteria</taxon>
        <taxon>Pseudomonadati</taxon>
        <taxon>Pseudomonadota</taxon>
        <taxon>Alphaproteobacteria</taxon>
        <taxon>Hyphomicrobiales</taxon>
        <taxon>Pleomorphomonadaceae</taxon>
        <taxon>Oharaeibacter</taxon>
    </lineage>
</organism>
<comment type="catalytic activity">
    <reaction evidence="6">
        <text>L-aspartate + 2-oxoglutarate = oxaloacetate + L-glutamate</text>
        <dbReference type="Rhea" id="RHEA:21824"/>
        <dbReference type="ChEBI" id="CHEBI:16452"/>
        <dbReference type="ChEBI" id="CHEBI:16810"/>
        <dbReference type="ChEBI" id="CHEBI:29985"/>
        <dbReference type="ChEBI" id="CHEBI:29991"/>
        <dbReference type="EC" id="2.6.1.1"/>
    </reaction>
</comment>
<evidence type="ECO:0000259" key="8">
    <source>
        <dbReference type="Pfam" id="PF00155"/>
    </source>
</evidence>
<evidence type="ECO:0000256" key="3">
    <source>
        <dbReference type="ARBA" id="ARBA00022576"/>
    </source>
</evidence>
<dbReference type="InterPro" id="IPR050596">
    <property type="entry name" value="AspAT/PAT-like"/>
</dbReference>
<dbReference type="GO" id="GO:0006520">
    <property type="term" value="P:amino acid metabolic process"/>
    <property type="evidence" value="ECO:0007669"/>
    <property type="project" value="InterPro"/>
</dbReference>
<name>A0A4R6R8C1_9HYPH</name>
<evidence type="ECO:0000256" key="4">
    <source>
        <dbReference type="ARBA" id="ARBA00022679"/>
    </source>
</evidence>
<dbReference type="InterPro" id="IPR004838">
    <property type="entry name" value="NHTrfase_class1_PyrdxlP-BS"/>
</dbReference>
<dbReference type="AlphaFoldDB" id="A0A4R6R8C1"/>
<dbReference type="PROSITE" id="PS00105">
    <property type="entry name" value="AA_TRANSFER_CLASS_1"/>
    <property type="match status" value="1"/>
</dbReference>
<protein>
    <recommendedName>
        <fullName evidence="7">Aminotransferase</fullName>
        <ecNumber evidence="7">2.6.1.-</ecNumber>
    </recommendedName>
</protein>
<dbReference type="InterPro" id="IPR004839">
    <property type="entry name" value="Aminotransferase_I/II_large"/>
</dbReference>
<evidence type="ECO:0000256" key="7">
    <source>
        <dbReference type="RuleBase" id="RU000481"/>
    </source>
</evidence>
<evidence type="ECO:0000313" key="10">
    <source>
        <dbReference type="Proteomes" id="UP000294547"/>
    </source>
</evidence>
<keyword evidence="4 7" id="KW-0808">Transferase</keyword>
<keyword evidence="10" id="KW-1185">Reference proteome</keyword>
<comment type="similarity">
    <text evidence="2 7">Belongs to the class-I pyridoxal-phosphate-dependent aminotransferase family.</text>
</comment>
<evidence type="ECO:0000256" key="6">
    <source>
        <dbReference type="ARBA" id="ARBA00049185"/>
    </source>
</evidence>
<keyword evidence="5" id="KW-0663">Pyridoxal phosphate</keyword>
<dbReference type="EMBL" id="SNXY01000011">
    <property type="protein sequence ID" value="TDP81827.1"/>
    <property type="molecule type" value="Genomic_DNA"/>
</dbReference>
<dbReference type="GO" id="GO:0004069">
    <property type="term" value="F:L-aspartate:2-oxoglutarate aminotransferase activity"/>
    <property type="evidence" value="ECO:0007669"/>
    <property type="project" value="UniProtKB-EC"/>
</dbReference>
<dbReference type="PANTHER" id="PTHR46383">
    <property type="entry name" value="ASPARTATE AMINOTRANSFERASE"/>
    <property type="match status" value="1"/>
</dbReference>
<accession>A0A4R6R8C1</accession>
<reference evidence="9 10" key="1">
    <citation type="submission" date="2019-03" db="EMBL/GenBank/DDBJ databases">
        <title>Genomic Encyclopedia of Type Strains, Phase IV (KMG-IV): sequencing the most valuable type-strain genomes for metagenomic binning, comparative biology and taxonomic classification.</title>
        <authorList>
            <person name="Goeker M."/>
        </authorList>
    </citation>
    <scope>NUCLEOTIDE SEQUENCE [LARGE SCALE GENOMIC DNA]</scope>
    <source>
        <strain evidence="9 10">DSM 102969</strain>
    </source>
</reference>
<dbReference type="GO" id="GO:0030170">
    <property type="term" value="F:pyridoxal phosphate binding"/>
    <property type="evidence" value="ECO:0007669"/>
    <property type="project" value="InterPro"/>
</dbReference>
<dbReference type="Pfam" id="PF00155">
    <property type="entry name" value="Aminotran_1_2"/>
    <property type="match status" value="1"/>
</dbReference>
<feature type="domain" description="Aminotransferase class I/classII large" evidence="8">
    <location>
        <begin position="33"/>
        <end position="383"/>
    </location>
</feature>
<dbReference type="PANTHER" id="PTHR46383:SF1">
    <property type="entry name" value="ASPARTATE AMINOTRANSFERASE"/>
    <property type="match status" value="1"/>
</dbReference>
<evidence type="ECO:0000256" key="1">
    <source>
        <dbReference type="ARBA" id="ARBA00001933"/>
    </source>
</evidence>
<proteinExistence type="inferred from homology"/>
<dbReference type="SUPFAM" id="SSF53383">
    <property type="entry name" value="PLP-dependent transferases"/>
    <property type="match status" value="1"/>
</dbReference>